<dbReference type="PIRSF" id="PIRSF016838">
    <property type="entry name" value="PafC"/>
    <property type="match status" value="1"/>
</dbReference>
<accession>A0A1M4S366</accession>
<dbReference type="InterPro" id="IPR036388">
    <property type="entry name" value="WH-like_DNA-bd_sf"/>
</dbReference>
<evidence type="ECO:0008006" key="7">
    <source>
        <dbReference type="Google" id="ProtNLM"/>
    </source>
</evidence>
<dbReference type="PROSITE" id="PS52050">
    <property type="entry name" value="WYL"/>
    <property type="match status" value="1"/>
</dbReference>
<evidence type="ECO:0000256" key="1">
    <source>
        <dbReference type="SAM" id="MobiDB-lite"/>
    </source>
</evidence>
<sequence length="376" mass="40158">MRADRLLRMIWMLSGRSAPTPATELADRLDVSVRTVLRDVEALSTAGVPVYTQQGRGGGVSLLPHWRPDLLGLEEEEARALTAAASLAGAAALGVEDSLRRALDKAAASAATRGAPEKSGVAVRLGTRVVIDPEGWLPGIGGRSWLKEALAAVEGGCSVRFRYTPGQSGATREVASPALGLLCAGSDWYLVGRAEHGTRFFRLDRIDELETCEADGAGSASTSATMEGGSGNPTGPGKVAADGPVDTRFDLLAEWHTARERFRSRFHSLPAVLEVRPDALGRLRSLVRVEAIDACGEQPDIALVDGETPVSSADNCPPLRVRVVFADVSHALEVLPRLAGQARVLEPLELRARMRELAEQLMADYTDEDESKKHDS</sequence>
<proteinExistence type="predicted"/>
<feature type="domain" description="Helix-turn-helix type 11" evidence="2">
    <location>
        <begin position="5"/>
        <end position="57"/>
    </location>
</feature>
<feature type="domain" description="WYL" evidence="3">
    <location>
        <begin position="146"/>
        <end position="210"/>
    </location>
</feature>
<dbReference type="Pfam" id="PF25583">
    <property type="entry name" value="WCX"/>
    <property type="match status" value="1"/>
</dbReference>
<feature type="compositionally biased region" description="Low complexity" evidence="1">
    <location>
        <begin position="214"/>
        <end position="227"/>
    </location>
</feature>
<evidence type="ECO:0000313" key="6">
    <source>
        <dbReference type="Proteomes" id="UP000184291"/>
    </source>
</evidence>
<protein>
    <recommendedName>
        <fullName evidence="7">HTH deoR-type domain-containing protein</fullName>
    </recommendedName>
</protein>
<dbReference type="Pfam" id="PF08279">
    <property type="entry name" value="HTH_11"/>
    <property type="match status" value="1"/>
</dbReference>
<dbReference type="OrthoDB" id="3171994at2"/>
<dbReference type="InterPro" id="IPR057727">
    <property type="entry name" value="WCX_dom"/>
</dbReference>
<evidence type="ECO:0000313" key="5">
    <source>
        <dbReference type="EMBL" id="SHE26580.1"/>
    </source>
</evidence>
<dbReference type="PANTHER" id="PTHR34580:SF1">
    <property type="entry name" value="PROTEIN PAFC"/>
    <property type="match status" value="1"/>
</dbReference>
<evidence type="ECO:0000259" key="3">
    <source>
        <dbReference type="Pfam" id="PF13280"/>
    </source>
</evidence>
<feature type="domain" description="WCX" evidence="4">
    <location>
        <begin position="271"/>
        <end position="361"/>
    </location>
</feature>
<evidence type="ECO:0000259" key="2">
    <source>
        <dbReference type="Pfam" id="PF08279"/>
    </source>
</evidence>
<dbReference type="InterPro" id="IPR028349">
    <property type="entry name" value="PafC-like"/>
</dbReference>
<feature type="region of interest" description="Disordered" evidence="1">
    <location>
        <begin position="214"/>
        <end position="239"/>
    </location>
</feature>
<dbReference type="STRING" id="1892869.ACGLYG10_2831"/>
<dbReference type="InterPro" id="IPR051534">
    <property type="entry name" value="CBASS_pafABC_assoc_protein"/>
</dbReference>
<reference evidence="6" key="1">
    <citation type="submission" date="2016-09" db="EMBL/GenBank/DDBJ databases">
        <authorList>
            <person name="Strepis N."/>
        </authorList>
    </citation>
    <scope>NUCLEOTIDE SEQUENCE [LARGE SCALE GENOMIC DNA]</scope>
</reference>
<dbReference type="SUPFAM" id="SSF46785">
    <property type="entry name" value="Winged helix' DNA-binding domain"/>
    <property type="match status" value="1"/>
</dbReference>
<dbReference type="Proteomes" id="UP000184291">
    <property type="component" value="Unassembled WGS sequence"/>
</dbReference>
<keyword evidence="6" id="KW-1185">Reference proteome</keyword>
<dbReference type="InterPro" id="IPR013196">
    <property type="entry name" value="HTH_11"/>
</dbReference>
<dbReference type="EMBL" id="FQTT01000015">
    <property type="protein sequence ID" value="SHE26580.1"/>
    <property type="molecule type" value="Genomic_DNA"/>
</dbReference>
<dbReference type="InterPro" id="IPR036390">
    <property type="entry name" value="WH_DNA-bd_sf"/>
</dbReference>
<evidence type="ECO:0000259" key="4">
    <source>
        <dbReference type="Pfam" id="PF25583"/>
    </source>
</evidence>
<dbReference type="InterPro" id="IPR026881">
    <property type="entry name" value="WYL_dom"/>
</dbReference>
<dbReference type="Gene3D" id="1.10.10.10">
    <property type="entry name" value="Winged helix-like DNA-binding domain superfamily/Winged helix DNA-binding domain"/>
    <property type="match status" value="1"/>
</dbReference>
<dbReference type="RefSeq" id="WP_073333355.1">
    <property type="nucleotide sequence ID" value="NZ_FQTT01000015.1"/>
</dbReference>
<name>A0A1M4S366_9ACTO</name>
<organism evidence="5 6">
    <name type="scientific">Actinomyces glycerinitolerans</name>
    <dbReference type="NCBI Taxonomy" id="1892869"/>
    <lineage>
        <taxon>Bacteria</taxon>
        <taxon>Bacillati</taxon>
        <taxon>Actinomycetota</taxon>
        <taxon>Actinomycetes</taxon>
        <taxon>Actinomycetales</taxon>
        <taxon>Actinomycetaceae</taxon>
        <taxon>Actinomyces</taxon>
    </lineage>
</organism>
<dbReference type="PANTHER" id="PTHR34580">
    <property type="match status" value="1"/>
</dbReference>
<dbReference type="Pfam" id="PF13280">
    <property type="entry name" value="WYL"/>
    <property type="match status" value="1"/>
</dbReference>
<dbReference type="AlphaFoldDB" id="A0A1M4S366"/>
<gene>
    <name evidence="5" type="ORF">ACGLYG10_2831</name>
</gene>